<evidence type="ECO:0000313" key="3">
    <source>
        <dbReference type="EMBL" id="UJF35226.1"/>
    </source>
</evidence>
<name>A0ABY3SPW9_9BACL</name>
<dbReference type="RefSeq" id="WP_235121796.1">
    <property type="nucleotide sequence ID" value="NZ_CP090978.1"/>
</dbReference>
<sequence>MKIHKWTKIALLGSIMGTCFTAGVYAQDLLERVDAYLRKDFHVVVDGKEVALTNPPLIYNNSSYLPVKELGEYLGAVVNWKESNKTIYVNSRIHAEQPEEGTDATYTEIVLQFPYAQMLEYLGGQYPVLVNATDRAYYRLKDLNRMGINTDGLRKAKEKYTGDLYVSEEELKTKWGQSPQITYTTEPVIITGEPDEMKRKALQNYVDGYRYYTINNTTYATTPIIIDALPEENTYEYLLNENGHFYKTTLHLTKTVDINDALGYTVGSSTMEDIQVTKPE</sequence>
<evidence type="ECO:0000313" key="4">
    <source>
        <dbReference type="Proteomes" id="UP001649230"/>
    </source>
</evidence>
<organism evidence="3 4">
    <name type="scientific">Paenibacillus hexagrammi</name>
    <dbReference type="NCBI Taxonomy" id="2908839"/>
    <lineage>
        <taxon>Bacteria</taxon>
        <taxon>Bacillati</taxon>
        <taxon>Bacillota</taxon>
        <taxon>Bacilli</taxon>
        <taxon>Bacillales</taxon>
        <taxon>Paenibacillaceae</taxon>
        <taxon>Paenibacillus</taxon>
    </lineage>
</organism>
<dbReference type="SUPFAM" id="SSF55383">
    <property type="entry name" value="Copper amine oxidase, domain N"/>
    <property type="match status" value="1"/>
</dbReference>
<dbReference type="Proteomes" id="UP001649230">
    <property type="component" value="Chromosome"/>
</dbReference>
<keyword evidence="1" id="KW-0732">Signal</keyword>
<dbReference type="EMBL" id="CP090978">
    <property type="protein sequence ID" value="UJF35226.1"/>
    <property type="molecule type" value="Genomic_DNA"/>
</dbReference>
<keyword evidence="4" id="KW-1185">Reference proteome</keyword>
<evidence type="ECO:0000256" key="1">
    <source>
        <dbReference type="SAM" id="SignalP"/>
    </source>
</evidence>
<evidence type="ECO:0000259" key="2">
    <source>
        <dbReference type="Pfam" id="PF07833"/>
    </source>
</evidence>
<feature type="signal peptide" evidence="1">
    <location>
        <begin position="1"/>
        <end position="26"/>
    </location>
</feature>
<dbReference type="InterPro" id="IPR036582">
    <property type="entry name" value="Mao_N_sf"/>
</dbReference>
<feature type="domain" description="Copper amine oxidase-like N-terminal" evidence="2">
    <location>
        <begin position="44"/>
        <end position="90"/>
    </location>
</feature>
<accession>A0ABY3SPW9</accession>
<dbReference type="Pfam" id="PF07833">
    <property type="entry name" value="Cu_amine_oxidN1"/>
    <property type="match status" value="1"/>
</dbReference>
<reference evidence="3 4" key="1">
    <citation type="journal article" date="2024" name="Int. J. Syst. Evol. Microbiol.">
        <title>Paenibacillus hexagrammi sp. nov., a novel bacterium isolated from the gut content of Hexagrammos agrammus.</title>
        <authorList>
            <person name="Jung H.K."/>
            <person name="Kim D.G."/>
            <person name="Zin H."/>
            <person name="Park J."/>
            <person name="Jung H."/>
            <person name="Kim Y.O."/>
            <person name="Kong H.J."/>
            <person name="Kim J.W."/>
            <person name="Kim Y.S."/>
        </authorList>
    </citation>
    <scope>NUCLEOTIDE SEQUENCE [LARGE SCALE GENOMIC DNA]</scope>
    <source>
        <strain evidence="3 4">YPD9-1</strain>
    </source>
</reference>
<feature type="chain" id="PRO_5045306397" evidence="1">
    <location>
        <begin position="27"/>
        <end position="280"/>
    </location>
</feature>
<gene>
    <name evidence="3" type="ORF">L0M14_08925</name>
</gene>
<proteinExistence type="predicted"/>
<protein>
    <submittedName>
        <fullName evidence="3">Copper amine oxidase N-terminal domain-containing protein</fullName>
    </submittedName>
</protein>
<dbReference type="InterPro" id="IPR012854">
    <property type="entry name" value="Cu_amine_oxidase-like_N"/>
</dbReference>